<dbReference type="SUPFAM" id="SSF51126">
    <property type="entry name" value="Pectin lyase-like"/>
    <property type="match status" value="1"/>
</dbReference>
<feature type="chain" id="PRO_5032828676" description="pectinesterase" evidence="10">
    <location>
        <begin position="26"/>
        <end position="1023"/>
    </location>
</feature>
<organism evidence="12 13">
    <name type="scientific">Vanilla planifolia</name>
    <name type="common">Vanilla</name>
    <dbReference type="NCBI Taxonomy" id="51239"/>
    <lineage>
        <taxon>Eukaryota</taxon>
        <taxon>Viridiplantae</taxon>
        <taxon>Streptophyta</taxon>
        <taxon>Embryophyta</taxon>
        <taxon>Tracheophyta</taxon>
        <taxon>Spermatophyta</taxon>
        <taxon>Magnoliopsida</taxon>
        <taxon>Liliopsida</taxon>
        <taxon>Asparagales</taxon>
        <taxon>Orchidaceae</taxon>
        <taxon>Vanilloideae</taxon>
        <taxon>Vanilleae</taxon>
        <taxon>Vanilla</taxon>
    </lineage>
</organism>
<accession>A0A835Q0B7</accession>
<evidence type="ECO:0000259" key="11">
    <source>
        <dbReference type="PROSITE" id="PS50280"/>
    </source>
</evidence>
<dbReference type="InterPro" id="IPR035513">
    <property type="entry name" value="Invertase/methylesterase_inhib"/>
</dbReference>
<protein>
    <recommendedName>
        <fullName evidence="5">pectinesterase</fullName>
        <ecNumber evidence="5">3.1.1.11</ecNumber>
    </recommendedName>
</protein>
<keyword evidence="7" id="KW-0378">Hydrolase</keyword>
<name>A0A835Q0B7_VANPL</name>
<dbReference type="SMART" id="SM00856">
    <property type="entry name" value="PMEI"/>
    <property type="match status" value="1"/>
</dbReference>
<dbReference type="PROSITE" id="PS00503">
    <property type="entry name" value="PECTINESTERASE_2"/>
    <property type="match status" value="1"/>
</dbReference>
<dbReference type="Pfam" id="PF04043">
    <property type="entry name" value="PMEI"/>
    <property type="match status" value="1"/>
</dbReference>
<keyword evidence="6" id="KW-0964">Secreted</keyword>
<dbReference type="PANTHER" id="PTHR31707">
    <property type="entry name" value="PECTINESTERASE"/>
    <property type="match status" value="1"/>
</dbReference>
<dbReference type="AlphaFoldDB" id="A0A835Q0B7"/>
<dbReference type="UniPathway" id="UPA00545">
    <property type="reaction ID" value="UER00823"/>
</dbReference>
<gene>
    <name evidence="12" type="ORF">HPP92_021695</name>
</gene>
<dbReference type="GO" id="GO:0004857">
    <property type="term" value="F:enzyme inhibitor activity"/>
    <property type="evidence" value="ECO:0007669"/>
    <property type="project" value="InterPro"/>
</dbReference>
<evidence type="ECO:0000256" key="6">
    <source>
        <dbReference type="ARBA" id="ARBA00022512"/>
    </source>
</evidence>
<dbReference type="InterPro" id="IPR046341">
    <property type="entry name" value="SET_dom_sf"/>
</dbReference>
<keyword evidence="6" id="KW-0134">Cell wall</keyword>
<comment type="caution">
    <text evidence="12">The sequence shown here is derived from an EMBL/GenBank/DDBJ whole genome shotgun (WGS) entry which is preliminary data.</text>
</comment>
<evidence type="ECO:0000313" key="13">
    <source>
        <dbReference type="Proteomes" id="UP000639772"/>
    </source>
</evidence>
<dbReference type="SUPFAM" id="SSF101148">
    <property type="entry name" value="Plant invertase/pectin methylesterase inhibitor"/>
    <property type="match status" value="1"/>
</dbReference>
<evidence type="ECO:0000256" key="5">
    <source>
        <dbReference type="ARBA" id="ARBA00013229"/>
    </source>
</evidence>
<feature type="signal peptide" evidence="10">
    <location>
        <begin position="1"/>
        <end position="25"/>
    </location>
</feature>
<dbReference type="InterPro" id="IPR001214">
    <property type="entry name" value="SET_dom"/>
</dbReference>
<comment type="similarity">
    <text evidence="4">In the C-terminal section; belongs to the pectinesterase family.</text>
</comment>
<feature type="active site" evidence="9">
    <location>
        <position position="368"/>
    </location>
</feature>
<dbReference type="OrthoDB" id="441812at2759"/>
<dbReference type="Gene3D" id="3.90.1410.10">
    <property type="entry name" value="set domain protein methyltransferase, domain 1"/>
    <property type="match status" value="1"/>
</dbReference>
<evidence type="ECO:0000256" key="3">
    <source>
        <dbReference type="ARBA" id="ARBA00006027"/>
    </source>
</evidence>
<dbReference type="Gene3D" id="1.20.140.40">
    <property type="entry name" value="Invertase/pectin methylesterase inhibitor family protein"/>
    <property type="match status" value="1"/>
</dbReference>
<dbReference type="Proteomes" id="UP000639772">
    <property type="component" value="Chromosome 11"/>
</dbReference>
<dbReference type="GO" id="GO:0030599">
    <property type="term" value="F:pectinesterase activity"/>
    <property type="evidence" value="ECO:0007669"/>
    <property type="project" value="UniProtKB-EC"/>
</dbReference>
<comment type="similarity">
    <text evidence="3">In the N-terminal section; belongs to the PMEI family.</text>
</comment>
<dbReference type="InterPro" id="IPR011050">
    <property type="entry name" value="Pectin_lyase_fold/virulence"/>
</dbReference>
<proteinExistence type="inferred from homology"/>
<dbReference type="InterPro" id="IPR006501">
    <property type="entry name" value="Pectinesterase_inhib_dom"/>
</dbReference>
<evidence type="ECO:0000313" key="12">
    <source>
        <dbReference type="EMBL" id="KAG0463219.1"/>
    </source>
</evidence>
<keyword evidence="8" id="KW-0063">Aspartyl esterase</keyword>
<dbReference type="GO" id="GO:0042545">
    <property type="term" value="P:cell wall modification"/>
    <property type="evidence" value="ECO:0007669"/>
    <property type="project" value="InterPro"/>
</dbReference>
<keyword evidence="10" id="KW-0732">Signal</keyword>
<dbReference type="GO" id="GO:0045490">
    <property type="term" value="P:pectin catabolic process"/>
    <property type="evidence" value="ECO:0007669"/>
    <property type="project" value="UniProtKB-UniPathway"/>
</dbReference>
<evidence type="ECO:0000256" key="4">
    <source>
        <dbReference type="ARBA" id="ARBA00007786"/>
    </source>
</evidence>
<dbReference type="SUPFAM" id="SSF82199">
    <property type="entry name" value="SET domain"/>
    <property type="match status" value="1"/>
</dbReference>
<evidence type="ECO:0000256" key="7">
    <source>
        <dbReference type="ARBA" id="ARBA00022801"/>
    </source>
</evidence>
<dbReference type="PROSITE" id="PS50280">
    <property type="entry name" value="SET"/>
    <property type="match status" value="1"/>
</dbReference>
<evidence type="ECO:0000256" key="9">
    <source>
        <dbReference type="PROSITE-ProRule" id="PRU10040"/>
    </source>
</evidence>
<dbReference type="Gene3D" id="2.160.20.10">
    <property type="entry name" value="Single-stranded right-handed beta-helix, Pectin lyase-like"/>
    <property type="match status" value="1"/>
</dbReference>
<comment type="subcellular location">
    <subcellularLocation>
        <location evidence="1">Secreted</location>
        <location evidence="1">Cell wall</location>
    </subcellularLocation>
</comment>
<dbReference type="CDD" id="cd10527">
    <property type="entry name" value="SET_LSMT"/>
    <property type="match status" value="1"/>
</dbReference>
<dbReference type="InterPro" id="IPR012334">
    <property type="entry name" value="Pectin_lyas_fold"/>
</dbReference>
<dbReference type="InterPro" id="IPR033131">
    <property type="entry name" value="Pectinesterase_Asp_AS"/>
</dbReference>
<evidence type="ECO:0000256" key="2">
    <source>
        <dbReference type="ARBA" id="ARBA00005184"/>
    </source>
</evidence>
<dbReference type="EMBL" id="JADCNM010000011">
    <property type="protein sequence ID" value="KAG0463219.1"/>
    <property type="molecule type" value="Genomic_DNA"/>
</dbReference>
<sequence>MTRRQFHVALLLLLFLLAFLSFAASSEIYRACNASRFRGSCVERLANSTYALPPNASASDIIVAVFAASLRDIGTARSNAQAILEASSSDRNRTNAARNCLELLSYSDRRLSAASAGGLTSPDAGAYAGAALLYQYDCWSALKYVNGTSQVAAAMAFLSDLQNRTSDGLSMLAALRRYGADMSLWGPPQTERDGYWGPNGQGPSVAVSGGVPAGGPANSTVCKGGGCDYETVQAAVDAAPANVAGDRFVIRIKEGVYDEIVRVPFEKTNLAFLGDGMGKTVITGALNVRVGVSTYNTATVAVAGDGFMARDLTIRNTAGPDAHQAVAFRCDADHAFLDTVEFAGHQDTLYAHSLRQYYKSCVVSGTVDFIFGNSAAVFDDTIILIVTKQFNPEKGESDTVTAHGRTDPAQPTGFVFQNCKLNATDEYWALYRKKPAVHRVYLGRPWKEFSRTVFVRCYLEGILREEGWLPWSEDFALKTLFYGEFESSGPGGSAAERVTWSSQVPEEHVEIYSVDNFIQGSSLKSDTLSVRRRPVAPPSSASNMSRRVRAFKRWMNSNGIAYSDALEFVDSPIDGISVRAVCKLKEGDLVATIPKQSCLTIRTSGIASLIEAAGLGGCLGLAVALMYERSLGAASPWEGYLQLLLERECVPLVWTLEEVDNLLVGTELHKIVKEDKKFLYEDWKEFIEPLVQSLRLEVAHDSFGVDQYFAAKSLVSSRSFEIDEYHGFGMVPLADMFNHKTGAEHIHFTSVSYSSSADDEDDDGEVLDASADALTSSLGNIPNPPLEIILVRDVEAGDEIFNTYGSMGNAAMLHRYGFTEPDNPFDIVNINIELVLQCCSSLFSNRHLRARLSTWRKLNYSGCTTRDSEYFEVAFDGEPQTELLILLYIVFLSEDAHQKTKCAADSLAAADDDPKLIQFLEVTQTKCDPKSKFVGVKEMLLTENVCWVLGSLSRIRDGSYGSTSLGEDVRRLQECCRVKERKLYNALVLRVGERQILRRLRAYGSNRLRKSKMRGGSKPFRRC</sequence>
<dbReference type="InterPro" id="IPR000070">
    <property type="entry name" value="Pectinesterase_cat"/>
</dbReference>
<dbReference type="Pfam" id="PF01095">
    <property type="entry name" value="Pectinesterase"/>
    <property type="match status" value="1"/>
</dbReference>
<reference evidence="12 13" key="1">
    <citation type="journal article" date="2020" name="Nat. Food">
        <title>A phased Vanilla planifolia genome enables genetic improvement of flavour and production.</title>
        <authorList>
            <person name="Hasing T."/>
            <person name="Tang H."/>
            <person name="Brym M."/>
            <person name="Khazi F."/>
            <person name="Huang T."/>
            <person name="Chambers A.H."/>
        </authorList>
    </citation>
    <scope>NUCLEOTIDE SEQUENCE [LARGE SCALE GENOMIC DNA]</scope>
    <source>
        <tissue evidence="12">Leaf</tissue>
    </source>
</reference>
<evidence type="ECO:0000256" key="10">
    <source>
        <dbReference type="SAM" id="SignalP"/>
    </source>
</evidence>
<evidence type="ECO:0000256" key="1">
    <source>
        <dbReference type="ARBA" id="ARBA00004191"/>
    </source>
</evidence>
<dbReference type="FunFam" id="2.160.20.10:FF:000029">
    <property type="entry name" value="Pectinesterase 4"/>
    <property type="match status" value="1"/>
</dbReference>
<dbReference type="EC" id="3.1.1.11" evidence="5"/>
<evidence type="ECO:0000256" key="8">
    <source>
        <dbReference type="ARBA" id="ARBA00023085"/>
    </source>
</evidence>
<comment type="pathway">
    <text evidence="2">Glycan metabolism; pectin degradation; 2-dehydro-3-deoxy-D-gluconate from pectin: step 1/5.</text>
</comment>
<feature type="domain" description="SET" evidence="11">
    <location>
        <begin position="564"/>
        <end position="805"/>
    </location>
</feature>